<dbReference type="Gene3D" id="1.10.10.10">
    <property type="entry name" value="Winged helix-like DNA-binding domain superfamily/Winged helix DNA-binding domain"/>
    <property type="match status" value="1"/>
</dbReference>
<dbReference type="PANTHER" id="PTHR23058">
    <property type="entry name" value="PEROXISOMAL MEMBRANE PROTEIN PEX14"/>
    <property type="match status" value="1"/>
</dbReference>
<dbReference type="AlphaFoldDB" id="A0A9P4HYD1"/>
<feature type="region of interest" description="Disordered" evidence="8">
    <location>
        <begin position="1"/>
        <end position="88"/>
    </location>
</feature>
<comment type="similarity">
    <text evidence="1 7">Belongs to the peroxin-14 family.</text>
</comment>
<comment type="caution">
    <text evidence="10">The sequence shown here is derived from an EMBL/GenBank/DDBJ whole genome shotgun (WGS) entry which is preliminary data.</text>
</comment>
<organism evidence="10 11">
    <name type="scientific">Saccharata proteae CBS 121410</name>
    <dbReference type="NCBI Taxonomy" id="1314787"/>
    <lineage>
        <taxon>Eukaryota</taxon>
        <taxon>Fungi</taxon>
        <taxon>Dikarya</taxon>
        <taxon>Ascomycota</taxon>
        <taxon>Pezizomycotina</taxon>
        <taxon>Dothideomycetes</taxon>
        <taxon>Dothideomycetes incertae sedis</taxon>
        <taxon>Botryosphaeriales</taxon>
        <taxon>Saccharataceae</taxon>
        <taxon>Saccharata</taxon>
    </lineage>
</organism>
<feature type="region of interest" description="Disordered" evidence="8">
    <location>
        <begin position="125"/>
        <end position="144"/>
    </location>
</feature>
<comment type="function">
    <text evidence="7">Component of the PEX13-PEX14 docking complex, a translocon channel that specifically mediates the import of peroxisomal cargo proteins bound to PEX5 receptor. The PEX13-PEX14 docking complex forms a large import pore which can be opened to a diameter of about 9 nm. Mechanistically, PEX5 receptor along with cargo proteins associates with the PEX14 subunit of the PEX13-PEX14 docking complex in the cytosol, leading to the insertion of the receptor into the organelle membrane with the concomitant translocation of the cargo into the peroxisome matrix.</text>
</comment>
<comment type="subcellular location">
    <subcellularLocation>
        <location evidence="6 7">Peroxisome membrane</location>
    </subcellularLocation>
</comment>
<feature type="compositionally biased region" description="Polar residues" evidence="8">
    <location>
        <begin position="265"/>
        <end position="274"/>
    </location>
</feature>
<sequence length="393" mass="42712">MDGSADKKNKSIPSWQHAQQSPDFSSDNAVDSHDAAQPPKNSPNTPVEPAPGAEESIKTTDLPESSPLKEQAAQFLQDPSVRDAPTERKRAFLKTKGVNDDVIDELVVETKAEDASVDVAVDAAEAWPKPRSSPPSQSTVSSRDIPPIVTYPEFLTQPTSPPPLITASRILSTIYAVSGLTALTYGLSNYVVQPMTESLNAARHEFFVNAQNHIDNLRVQLEDRVSTVPPPRAGKDTKATLDKADIDDDTSETSDPTELYHRDFGTQTSPNISRCPSAAATAAPTSPTSVVESQTSRLSSLVNHLAMLNNLSKSNVTHNDFVNTQVMELKGYLNEMAYSSPYWGSDAYSTRYGGTRRDKKVDDSIEAVKAEIRSVKGVLLSARNFPSSQRLGR</sequence>
<evidence type="ECO:0000256" key="2">
    <source>
        <dbReference type="ARBA" id="ARBA00023010"/>
    </source>
</evidence>
<keyword evidence="7" id="KW-0472">Membrane</keyword>
<proteinExistence type="inferred from homology"/>
<reference evidence="10" key="1">
    <citation type="journal article" date="2020" name="Stud. Mycol.">
        <title>101 Dothideomycetes genomes: a test case for predicting lifestyles and emergence of pathogens.</title>
        <authorList>
            <person name="Haridas S."/>
            <person name="Albert R."/>
            <person name="Binder M."/>
            <person name="Bloem J."/>
            <person name="Labutti K."/>
            <person name="Salamov A."/>
            <person name="Andreopoulos B."/>
            <person name="Baker S."/>
            <person name="Barry K."/>
            <person name="Bills G."/>
            <person name="Bluhm B."/>
            <person name="Cannon C."/>
            <person name="Castanera R."/>
            <person name="Culley D."/>
            <person name="Daum C."/>
            <person name="Ezra D."/>
            <person name="Gonzalez J."/>
            <person name="Henrissat B."/>
            <person name="Kuo A."/>
            <person name="Liang C."/>
            <person name="Lipzen A."/>
            <person name="Lutzoni F."/>
            <person name="Magnuson J."/>
            <person name="Mondo S."/>
            <person name="Nolan M."/>
            <person name="Ohm R."/>
            <person name="Pangilinan J."/>
            <person name="Park H.-J."/>
            <person name="Ramirez L."/>
            <person name="Alfaro M."/>
            <person name="Sun H."/>
            <person name="Tritt A."/>
            <person name="Yoshinaga Y."/>
            <person name="Zwiers L.-H."/>
            <person name="Turgeon B."/>
            <person name="Goodwin S."/>
            <person name="Spatafora J."/>
            <person name="Crous P."/>
            <person name="Grigoriev I."/>
        </authorList>
    </citation>
    <scope>NUCLEOTIDE SEQUENCE</scope>
    <source>
        <strain evidence="10">CBS 121410</strain>
    </source>
</reference>
<feature type="domain" description="Peroxisome membrane anchor protein Pex14p N-terminal" evidence="9">
    <location>
        <begin position="70"/>
        <end position="106"/>
    </location>
</feature>
<evidence type="ECO:0000256" key="8">
    <source>
        <dbReference type="SAM" id="MobiDB-lite"/>
    </source>
</evidence>
<feature type="compositionally biased region" description="Polar residues" evidence="8">
    <location>
        <begin position="11"/>
        <end position="29"/>
    </location>
</feature>
<gene>
    <name evidence="10" type="ORF">K490DRAFT_35481</name>
</gene>
<evidence type="ECO:0000256" key="5">
    <source>
        <dbReference type="ARBA" id="ARBA00029691"/>
    </source>
</evidence>
<dbReference type="GO" id="GO:0016560">
    <property type="term" value="P:protein import into peroxisome matrix, docking"/>
    <property type="evidence" value="ECO:0007669"/>
    <property type="project" value="UniProtKB-UniRule"/>
</dbReference>
<dbReference type="GO" id="GO:0005102">
    <property type="term" value="F:signaling receptor binding"/>
    <property type="evidence" value="ECO:0007669"/>
    <property type="project" value="TreeGrafter"/>
</dbReference>
<dbReference type="EMBL" id="ML978713">
    <property type="protein sequence ID" value="KAF2089812.1"/>
    <property type="molecule type" value="Genomic_DNA"/>
</dbReference>
<accession>A0A9P4HYD1</accession>
<keyword evidence="3 7" id="KW-0576">Peroxisome</keyword>
<keyword evidence="2" id="KW-0811">Translocation</keyword>
<dbReference type="InterPro" id="IPR006785">
    <property type="entry name" value="Pex14_N"/>
</dbReference>
<dbReference type="InterPro" id="IPR036388">
    <property type="entry name" value="WH-like_DNA-bd_sf"/>
</dbReference>
<evidence type="ECO:0000256" key="7">
    <source>
        <dbReference type="RuleBase" id="RU367032"/>
    </source>
</evidence>
<feature type="compositionally biased region" description="Basic and acidic residues" evidence="8">
    <location>
        <begin position="233"/>
        <end position="244"/>
    </location>
</feature>
<evidence type="ECO:0000256" key="1">
    <source>
        <dbReference type="ARBA" id="ARBA00005443"/>
    </source>
</evidence>
<feature type="region of interest" description="Disordered" evidence="8">
    <location>
        <begin position="224"/>
        <end position="288"/>
    </location>
</feature>
<evidence type="ECO:0000313" key="10">
    <source>
        <dbReference type="EMBL" id="KAF2089812.1"/>
    </source>
</evidence>
<dbReference type="Pfam" id="PF04695">
    <property type="entry name" value="Pex14_N"/>
    <property type="match status" value="1"/>
</dbReference>
<dbReference type="Proteomes" id="UP000799776">
    <property type="component" value="Unassembled WGS sequence"/>
</dbReference>
<name>A0A9P4HYD1_9PEZI</name>
<evidence type="ECO:0000256" key="4">
    <source>
        <dbReference type="ARBA" id="ARBA00029502"/>
    </source>
</evidence>
<evidence type="ECO:0000256" key="3">
    <source>
        <dbReference type="ARBA" id="ARBA00023140"/>
    </source>
</evidence>
<protein>
    <recommendedName>
        <fullName evidence="4 7">Peroxisomal membrane protein PEX14</fullName>
    </recommendedName>
    <alternativeName>
        <fullName evidence="5 7">Peroxin-14</fullName>
    </alternativeName>
</protein>
<feature type="compositionally biased region" description="Low complexity" evidence="8">
    <location>
        <begin position="276"/>
        <end position="288"/>
    </location>
</feature>
<keyword evidence="7" id="KW-0653">Protein transport</keyword>
<evidence type="ECO:0000313" key="11">
    <source>
        <dbReference type="Proteomes" id="UP000799776"/>
    </source>
</evidence>
<evidence type="ECO:0000259" key="9">
    <source>
        <dbReference type="Pfam" id="PF04695"/>
    </source>
</evidence>
<dbReference type="GO" id="GO:0005778">
    <property type="term" value="C:peroxisomal membrane"/>
    <property type="evidence" value="ECO:0007669"/>
    <property type="project" value="UniProtKB-SubCell"/>
</dbReference>
<dbReference type="GO" id="GO:1990429">
    <property type="term" value="C:peroxisomal importomer complex"/>
    <property type="evidence" value="ECO:0007669"/>
    <property type="project" value="TreeGrafter"/>
</dbReference>
<evidence type="ECO:0000256" key="6">
    <source>
        <dbReference type="ARBA" id="ARBA00046271"/>
    </source>
</evidence>
<dbReference type="InterPro" id="IPR025655">
    <property type="entry name" value="PEX14"/>
</dbReference>
<dbReference type="OrthoDB" id="441517at2759"/>
<dbReference type="PANTHER" id="PTHR23058:SF5">
    <property type="entry name" value="PEROXISOMAL MEMBRANE PROTEIN PEX14"/>
    <property type="match status" value="1"/>
</dbReference>
<keyword evidence="7" id="KW-0813">Transport</keyword>
<keyword evidence="11" id="KW-1185">Reference proteome</keyword>